<evidence type="ECO:0000313" key="2">
    <source>
        <dbReference type="Proteomes" id="UP000054805"/>
    </source>
</evidence>
<proteinExistence type="predicted"/>
<dbReference type="AlphaFoldDB" id="A0A0V1IFE5"/>
<feature type="non-terminal residue" evidence="1">
    <location>
        <position position="1"/>
    </location>
</feature>
<evidence type="ECO:0000313" key="1">
    <source>
        <dbReference type="EMBL" id="KRZ21480.1"/>
    </source>
</evidence>
<keyword evidence="2" id="KW-1185">Reference proteome</keyword>
<gene>
    <name evidence="1" type="ORF">T4B_13625</name>
</gene>
<sequence>LVIMWKSKPNENLTKAKSMQNIVVVNDFEKQRPLDVHEVAEQLQLISREIDNYKIPDILLNHRSEGGKFDRAQVPTVTNYNSSTLAEKLEPTHFRRALLLSYMKRHPEVLHSLGMRLPVHLQNEKCELPARFVVELCLIDCTSFLDEDHQKAEPSKSTKRCVQKSSFKQKDNINKTGSYSLEKLDSISTGAHSDPSFASSVFLKNFKTFKQIEENANNIANARSHPAAKTQPDKLSACGSTVDKNADVRTEFSPAKSAYIFGGASDRYIPTINIIPAEPTCSDSRRLAKTLYGYNSFSNAVRQRSGKCRNIKLSENSQAFGNYLIRREIEHYLSREEELKARYDGLRRPKH</sequence>
<reference evidence="1 2" key="1">
    <citation type="submission" date="2015-01" db="EMBL/GenBank/DDBJ databases">
        <title>Evolution of Trichinella species and genotypes.</title>
        <authorList>
            <person name="Korhonen P.K."/>
            <person name="Edoardo P."/>
            <person name="Giuseppe L.R."/>
            <person name="Gasser R.B."/>
        </authorList>
    </citation>
    <scope>NUCLEOTIDE SEQUENCE [LARGE SCALE GENOMIC DNA]</scope>
    <source>
        <strain evidence="1">ISS588</strain>
    </source>
</reference>
<dbReference type="EMBL" id="JYDS01000203">
    <property type="protein sequence ID" value="KRZ21480.1"/>
    <property type="molecule type" value="Genomic_DNA"/>
</dbReference>
<accession>A0A0V1IFE5</accession>
<organism evidence="1 2">
    <name type="scientific">Trichinella pseudospiralis</name>
    <name type="common">Parasitic roundworm</name>
    <dbReference type="NCBI Taxonomy" id="6337"/>
    <lineage>
        <taxon>Eukaryota</taxon>
        <taxon>Metazoa</taxon>
        <taxon>Ecdysozoa</taxon>
        <taxon>Nematoda</taxon>
        <taxon>Enoplea</taxon>
        <taxon>Dorylaimia</taxon>
        <taxon>Trichinellida</taxon>
        <taxon>Trichinellidae</taxon>
        <taxon>Trichinella</taxon>
    </lineage>
</organism>
<comment type="caution">
    <text evidence="1">The sequence shown here is derived from an EMBL/GenBank/DDBJ whole genome shotgun (WGS) entry which is preliminary data.</text>
</comment>
<protein>
    <submittedName>
        <fullName evidence="1">Uncharacterized protein</fullName>
    </submittedName>
</protein>
<dbReference type="Proteomes" id="UP000054805">
    <property type="component" value="Unassembled WGS sequence"/>
</dbReference>
<name>A0A0V1IFE5_TRIPS</name>